<proteinExistence type="predicted"/>
<sequence>MAFATSAIRTGDTQPGTYDARSSGSDVVDQLIRPLARAALTGHKCENIEEMENYLLRTGVTLDRLDQLSVIHVAGTKGKRVRLSCRVLKRGEFARHFHRVYDMLYGSQAFDGDMPKYFAFLTVMAFNVFLLEAVEVAVVECPLTIVPEYATYNIPSENILQVNLPAFQSNASLAVQLAHAWLKHVKVSGLKNKTVKKVGGKLSEIDAVITGVEKGYGREFDVPIETVLGLKECRWPGRYQKIEGDYATFYLDGAHTAESMVICAQYQNKILIFSATGDRDVEILLKPLTKLHFKVVFFVIPTAFKDLQKQNDNYSKIEHTELISRCSSNAEIWKSNNSSDCDLFVMESVSEALISIKRSCNSVDKSSVLITGSLHLVGAALSIIDPSVFGENAAVCTEETIPIPIRRAEEFAMPGAGRHHRAWHQPQRQLRPGGPLGVSQDQGPDQLPPVSGVRAPQRGGLSVDAGCDAVQRAFAIGRRRGHDAGLLPVRSQADPPADAMLPYETRRDLHPGVRRHS</sequence>
<protein>
    <submittedName>
        <fullName evidence="1">Uncharacterized protein</fullName>
    </submittedName>
</protein>
<evidence type="ECO:0000313" key="1">
    <source>
        <dbReference type="EMBL" id="KAI8429435.1"/>
    </source>
</evidence>
<gene>
    <name evidence="1" type="ORF">MSG28_000076</name>
</gene>
<name>A0ACC0JZ91_CHOFU</name>
<dbReference type="EMBL" id="CM046131">
    <property type="protein sequence ID" value="KAI8429435.1"/>
    <property type="molecule type" value="Genomic_DNA"/>
</dbReference>
<comment type="caution">
    <text evidence="1">The sequence shown here is derived from an EMBL/GenBank/DDBJ whole genome shotgun (WGS) entry which is preliminary data.</text>
</comment>
<organism evidence="1 2">
    <name type="scientific">Choristoneura fumiferana</name>
    <name type="common">Spruce budworm moth</name>
    <name type="synonym">Archips fumiferana</name>
    <dbReference type="NCBI Taxonomy" id="7141"/>
    <lineage>
        <taxon>Eukaryota</taxon>
        <taxon>Metazoa</taxon>
        <taxon>Ecdysozoa</taxon>
        <taxon>Arthropoda</taxon>
        <taxon>Hexapoda</taxon>
        <taxon>Insecta</taxon>
        <taxon>Pterygota</taxon>
        <taxon>Neoptera</taxon>
        <taxon>Endopterygota</taxon>
        <taxon>Lepidoptera</taxon>
        <taxon>Glossata</taxon>
        <taxon>Ditrysia</taxon>
        <taxon>Tortricoidea</taxon>
        <taxon>Tortricidae</taxon>
        <taxon>Tortricinae</taxon>
        <taxon>Choristoneura</taxon>
    </lineage>
</organism>
<evidence type="ECO:0000313" key="2">
    <source>
        <dbReference type="Proteomes" id="UP001064048"/>
    </source>
</evidence>
<dbReference type="Proteomes" id="UP001064048">
    <property type="component" value="Chromosome Z"/>
</dbReference>
<accession>A0ACC0JZ91</accession>
<reference evidence="1 2" key="1">
    <citation type="journal article" date="2022" name="Genome Biol. Evol.">
        <title>The Spruce Budworm Genome: Reconstructing the Evolutionary History of Antifreeze Proteins.</title>
        <authorList>
            <person name="Beliveau C."/>
            <person name="Gagne P."/>
            <person name="Picq S."/>
            <person name="Vernygora O."/>
            <person name="Keeling C.I."/>
            <person name="Pinkney K."/>
            <person name="Doucet D."/>
            <person name="Wen F."/>
            <person name="Johnston J.S."/>
            <person name="Maaroufi H."/>
            <person name="Boyle B."/>
            <person name="Laroche J."/>
            <person name="Dewar K."/>
            <person name="Juretic N."/>
            <person name="Blackburn G."/>
            <person name="Nisole A."/>
            <person name="Brunet B."/>
            <person name="Brandao M."/>
            <person name="Lumley L."/>
            <person name="Duan J."/>
            <person name="Quan G."/>
            <person name="Lucarotti C.J."/>
            <person name="Roe A.D."/>
            <person name="Sperling F.A.H."/>
            <person name="Levesque R.C."/>
            <person name="Cusson M."/>
        </authorList>
    </citation>
    <scope>NUCLEOTIDE SEQUENCE [LARGE SCALE GENOMIC DNA]</scope>
    <source>
        <strain evidence="1">Glfc:IPQL:Cfum</strain>
    </source>
</reference>
<keyword evidence="2" id="KW-1185">Reference proteome</keyword>